<sequence length="258" mass="29382">MEKREERDLPPLKQSARSPDMVIKKETMGKQEPSERVYLDISNAIFEQRLKPSTKLGEQMLCEIFGVNRPVIRRALMRLSYETLVDIRPNRGAFVASPSPEDARQIFEARRAVEEWITRQCVACAGPSDIEHLHAHVAMEAEARRSGDRLHVIRLSGAFHLELANITKNSRMRRFLEELVAQTSLIISLYGKNDESLCDDDHARIVEAIAQKDSESAVKRICAHLDSCLSSLSFAEENDSTDLRSIFMDQRHYNTLSS</sequence>
<feature type="domain" description="HTH gntR-type" evidence="5">
    <location>
        <begin position="31"/>
        <end position="98"/>
    </location>
</feature>
<dbReference type="GO" id="GO:0003700">
    <property type="term" value="F:DNA-binding transcription factor activity"/>
    <property type="evidence" value="ECO:0007669"/>
    <property type="project" value="InterPro"/>
</dbReference>
<gene>
    <name evidence="6" type="ORF">JCM17845_07180</name>
</gene>
<evidence type="ECO:0000256" key="4">
    <source>
        <dbReference type="SAM" id="MobiDB-lite"/>
    </source>
</evidence>
<dbReference type="AlphaFoldDB" id="A0A5A7MXC8"/>
<dbReference type="Pfam" id="PF07729">
    <property type="entry name" value="FCD"/>
    <property type="match status" value="1"/>
</dbReference>
<keyword evidence="7" id="KW-1185">Reference proteome</keyword>
<dbReference type="EMBL" id="BKCM01000003">
    <property type="protein sequence ID" value="GER00095.1"/>
    <property type="molecule type" value="Genomic_DNA"/>
</dbReference>
<keyword evidence="2" id="KW-0238">DNA-binding</keyword>
<dbReference type="CDD" id="cd07377">
    <property type="entry name" value="WHTH_GntR"/>
    <property type="match status" value="1"/>
</dbReference>
<reference evidence="6 7" key="1">
    <citation type="submission" date="2019-09" db="EMBL/GenBank/DDBJ databases">
        <title>NBRP : Genome information of microbial organism related human and environment.</title>
        <authorList>
            <person name="Hattori M."/>
            <person name="Oshima K."/>
            <person name="Inaba H."/>
            <person name="Suda W."/>
            <person name="Sakamoto M."/>
            <person name="Iino T."/>
            <person name="Kitahara M."/>
            <person name="Oshida Y."/>
            <person name="Iida T."/>
            <person name="Kudo T."/>
            <person name="Itoh T."/>
            <person name="Ohkuma M."/>
        </authorList>
    </citation>
    <scope>NUCLEOTIDE SEQUENCE [LARGE SCALE GENOMIC DNA]</scope>
    <source>
        <strain evidence="6 7">Mie-1</strain>
    </source>
</reference>
<evidence type="ECO:0000259" key="5">
    <source>
        <dbReference type="PROSITE" id="PS50949"/>
    </source>
</evidence>
<proteinExistence type="predicted"/>
<evidence type="ECO:0000313" key="7">
    <source>
        <dbReference type="Proteomes" id="UP000325187"/>
    </source>
</evidence>
<protein>
    <submittedName>
        <fullName evidence="6">GntR family transcriptional regulator</fullName>
    </submittedName>
</protein>
<evidence type="ECO:0000256" key="2">
    <source>
        <dbReference type="ARBA" id="ARBA00023125"/>
    </source>
</evidence>
<dbReference type="InterPro" id="IPR011711">
    <property type="entry name" value="GntR_C"/>
</dbReference>
<evidence type="ECO:0000313" key="6">
    <source>
        <dbReference type="EMBL" id="GER00095.1"/>
    </source>
</evidence>
<dbReference type="SMART" id="SM00895">
    <property type="entry name" value="FCD"/>
    <property type="match status" value="1"/>
</dbReference>
<dbReference type="PANTHER" id="PTHR43537:SF53">
    <property type="entry name" value="HTH-TYPE TRANSCRIPTIONAL REPRESSOR NANR"/>
    <property type="match status" value="1"/>
</dbReference>
<dbReference type="Gene3D" id="1.10.10.10">
    <property type="entry name" value="Winged helix-like DNA-binding domain superfamily/Winged helix DNA-binding domain"/>
    <property type="match status" value="1"/>
</dbReference>
<accession>A0A5A7MXC8</accession>
<evidence type="ECO:0000256" key="1">
    <source>
        <dbReference type="ARBA" id="ARBA00023015"/>
    </source>
</evidence>
<dbReference type="Proteomes" id="UP000325187">
    <property type="component" value="Unassembled WGS sequence"/>
</dbReference>
<feature type="compositionally biased region" description="Basic and acidic residues" evidence="4">
    <location>
        <begin position="1"/>
        <end position="10"/>
    </location>
</feature>
<dbReference type="SUPFAM" id="SSF46785">
    <property type="entry name" value="Winged helix' DNA-binding domain"/>
    <property type="match status" value="1"/>
</dbReference>
<dbReference type="InterPro" id="IPR000524">
    <property type="entry name" value="Tscrpt_reg_HTH_GntR"/>
</dbReference>
<dbReference type="GO" id="GO:0003677">
    <property type="term" value="F:DNA binding"/>
    <property type="evidence" value="ECO:0007669"/>
    <property type="project" value="UniProtKB-KW"/>
</dbReference>
<keyword evidence="3" id="KW-0804">Transcription</keyword>
<dbReference type="PROSITE" id="PS50949">
    <property type="entry name" value="HTH_GNTR"/>
    <property type="match status" value="1"/>
</dbReference>
<evidence type="ECO:0000256" key="3">
    <source>
        <dbReference type="ARBA" id="ARBA00023163"/>
    </source>
</evidence>
<dbReference type="InterPro" id="IPR008920">
    <property type="entry name" value="TF_FadR/GntR_C"/>
</dbReference>
<comment type="caution">
    <text evidence="6">The sequence shown here is derived from an EMBL/GenBank/DDBJ whole genome shotgun (WGS) entry which is preliminary data.</text>
</comment>
<dbReference type="SUPFAM" id="SSF48008">
    <property type="entry name" value="GntR ligand-binding domain-like"/>
    <property type="match status" value="1"/>
</dbReference>
<dbReference type="InterPro" id="IPR036390">
    <property type="entry name" value="WH_DNA-bd_sf"/>
</dbReference>
<dbReference type="SMART" id="SM00345">
    <property type="entry name" value="HTH_GNTR"/>
    <property type="match status" value="1"/>
</dbReference>
<keyword evidence="1" id="KW-0805">Transcription regulation</keyword>
<feature type="region of interest" description="Disordered" evidence="4">
    <location>
        <begin position="1"/>
        <end position="29"/>
    </location>
</feature>
<dbReference type="Pfam" id="PF00392">
    <property type="entry name" value="GntR"/>
    <property type="match status" value="1"/>
</dbReference>
<dbReference type="InterPro" id="IPR036388">
    <property type="entry name" value="WH-like_DNA-bd_sf"/>
</dbReference>
<organism evidence="6 7">
    <name type="scientific">Iodidimonas gelatinilytica</name>
    <dbReference type="NCBI Taxonomy" id="1236966"/>
    <lineage>
        <taxon>Bacteria</taxon>
        <taxon>Pseudomonadati</taxon>
        <taxon>Pseudomonadota</taxon>
        <taxon>Alphaproteobacteria</taxon>
        <taxon>Iodidimonadales</taxon>
        <taxon>Iodidimonadaceae</taxon>
        <taxon>Iodidimonas</taxon>
    </lineage>
</organism>
<name>A0A5A7MXC8_9PROT</name>
<dbReference type="Gene3D" id="1.20.120.530">
    <property type="entry name" value="GntR ligand-binding domain-like"/>
    <property type="match status" value="1"/>
</dbReference>
<dbReference type="PANTHER" id="PTHR43537">
    <property type="entry name" value="TRANSCRIPTIONAL REGULATOR, GNTR FAMILY"/>
    <property type="match status" value="1"/>
</dbReference>